<dbReference type="InterPro" id="IPR036188">
    <property type="entry name" value="FAD/NAD-bd_sf"/>
</dbReference>
<dbReference type="PROSITE" id="PS51257">
    <property type="entry name" value="PROKAR_LIPOPROTEIN"/>
    <property type="match status" value="1"/>
</dbReference>
<organism evidence="7 8">
    <name type="scientific">Hyphobacterium lacteum</name>
    <dbReference type="NCBI Taxonomy" id="3116575"/>
    <lineage>
        <taxon>Bacteria</taxon>
        <taxon>Pseudomonadati</taxon>
        <taxon>Pseudomonadota</taxon>
        <taxon>Alphaproteobacteria</taxon>
        <taxon>Maricaulales</taxon>
        <taxon>Maricaulaceae</taxon>
        <taxon>Hyphobacterium</taxon>
    </lineage>
</organism>
<comment type="cofactor">
    <cofactor evidence="1">
        <name>FAD</name>
        <dbReference type="ChEBI" id="CHEBI:57692"/>
    </cofactor>
</comment>
<dbReference type="SUPFAM" id="SSF51905">
    <property type="entry name" value="FAD/NAD(P)-binding domain"/>
    <property type="match status" value="1"/>
</dbReference>
<evidence type="ECO:0000256" key="3">
    <source>
        <dbReference type="ARBA" id="ARBA00022827"/>
    </source>
</evidence>
<evidence type="ECO:0000256" key="1">
    <source>
        <dbReference type="ARBA" id="ARBA00001974"/>
    </source>
</evidence>
<feature type="domain" description="FAD dependent oxidoreductase" evidence="6">
    <location>
        <begin position="7"/>
        <end position="368"/>
    </location>
</feature>
<reference evidence="7 8" key="1">
    <citation type="submission" date="2024-01" db="EMBL/GenBank/DDBJ databases">
        <title>Hyphobacterium bacterium isolated from marine sediment.</title>
        <authorList>
            <person name="Zhao S."/>
        </authorList>
    </citation>
    <scope>NUCLEOTIDE SEQUENCE [LARGE SCALE GENOMIC DNA]</scope>
    <source>
        <strain evidence="8">HN65</strain>
    </source>
</reference>
<evidence type="ECO:0000256" key="4">
    <source>
        <dbReference type="ARBA" id="ARBA00023002"/>
    </source>
</evidence>
<dbReference type="Proteomes" id="UP001354971">
    <property type="component" value="Unassembled WGS sequence"/>
</dbReference>
<dbReference type="Gene3D" id="3.50.50.60">
    <property type="entry name" value="FAD/NAD(P)-binding domain"/>
    <property type="match status" value="1"/>
</dbReference>
<accession>A0ABU7LPK7</accession>
<name>A0ABU7LPK7_9PROT</name>
<dbReference type="EMBL" id="JAZDRP010000003">
    <property type="protein sequence ID" value="MEE2525848.1"/>
    <property type="molecule type" value="Genomic_DNA"/>
</dbReference>
<proteinExistence type="inferred from homology"/>
<evidence type="ECO:0000256" key="2">
    <source>
        <dbReference type="ARBA" id="ARBA00022630"/>
    </source>
</evidence>
<keyword evidence="3" id="KW-0274">FAD</keyword>
<dbReference type="RefSeq" id="WP_330198510.1">
    <property type="nucleotide sequence ID" value="NZ_JAZDRP010000003.1"/>
</dbReference>
<gene>
    <name evidence="7" type="ORF">V0U79_05675</name>
</gene>
<sequence length="373" mass="39532">MELVKLDTVVVGGGVIGLACARALGQEGHSVTVLESASLLGEGISSRNSGVIHAGIYYPPKSKKAFHCVRGRQRLYGYLEDRALSYHRSGKIVVAASETEIPRLLDLKINAETAGVDNLKLVTPSWLKRNEPEIFAPLALLSPDSGWVDATAFIQSLEADIQRQGGQIVLQSKVSSIGRAGKSFELLLSGQDIIIQCSQVVLAAGLGMDQLLAGCPAELEAKFPKQVWARGSYFVLQGKSPFSRHIYPLPVEGGLGVHATLDGSGGVKFGPDVEWLDTTNEEAGLFDVDESRKSLFVSAIRAYWPGVVDAKLLPGYAGIRPKLCGPAGGFSDFGILGPSHHGIENLVCLTGIESPGLTAAFSIADEAVNLISG</sequence>
<dbReference type="InterPro" id="IPR006076">
    <property type="entry name" value="FAD-dep_OxRdtase"/>
</dbReference>
<dbReference type="Gene3D" id="3.30.9.10">
    <property type="entry name" value="D-Amino Acid Oxidase, subunit A, domain 2"/>
    <property type="match status" value="1"/>
</dbReference>
<evidence type="ECO:0000313" key="7">
    <source>
        <dbReference type="EMBL" id="MEE2525848.1"/>
    </source>
</evidence>
<keyword evidence="2" id="KW-0285">Flavoprotein</keyword>
<protein>
    <submittedName>
        <fullName evidence="7">FAD-dependent oxidoreductase</fullName>
    </submittedName>
</protein>
<comment type="caution">
    <text evidence="7">The sequence shown here is derived from an EMBL/GenBank/DDBJ whole genome shotgun (WGS) entry which is preliminary data.</text>
</comment>
<evidence type="ECO:0000313" key="8">
    <source>
        <dbReference type="Proteomes" id="UP001354971"/>
    </source>
</evidence>
<keyword evidence="8" id="KW-1185">Reference proteome</keyword>
<dbReference type="Pfam" id="PF01266">
    <property type="entry name" value="DAO"/>
    <property type="match status" value="1"/>
</dbReference>
<comment type="similarity">
    <text evidence="5">Belongs to the L2HGDH family.</text>
</comment>
<dbReference type="PANTHER" id="PTHR43104:SF4">
    <property type="entry name" value="L-2-HYDROXYGLUTARATE DEHYDROGENASE, MITOCHONDRIAL"/>
    <property type="match status" value="1"/>
</dbReference>
<evidence type="ECO:0000259" key="6">
    <source>
        <dbReference type="Pfam" id="PF01266"/>
    </source>
</evidence>
<keyword evidence="4" id="KW-0560">Oxidoreductase</keyword>
<evidence type="ECO:0000256" key="5">
    <source>
        <dbReference type="ARBA" id="ARBA00037941"/>
    </source>
</evidence>
<dbReference type="PANTHER" id="PTHR43104">
    <property type="entry name" value="L-2-HYDROXYGLUTARATE DEHYDROGENASE, MITOCHONDRIAL"/>
    <property type="match status" value="1"/>
</dbReference>